<sequence>MKTTSRSTPLSIAALYILLLTLAFISPTRAAEHVINFEAGLSGWSAIKGTSYFNWARHAGGTHSGHTGPVDAEEGNYYLYLEASRNTPSRIAYFQSPDFPETIKRISFHYHMYGAHMGTLELQGFDGSRWLELWRVNGQQHGSHYAPWTRKELDLSARTIRKVRFKGVTGNGPGKLYRGDMAIDFITLTTSKEVSAGHWSKSGDDIYFANGNVGIGIKDPKADLAVLGNLSKALSGHIAIAKGSINVTGVGTRFTKDLAVGDSLLIKDQIFRVAKILSDTELNLNAAHPTGALNATAYTDGDLLSVRTGAEVSALTIDKSGNVGIGAAAPKATLEAKGPFIRQVFVATGLGPEDGTDPAAGGRQIKSRVLNFTKLHADTAIRILYSDTLRIAGSGGHSARWEIRIDGAHPPGGAIYQDKHTHSHENLDPTTILGYATGIPAGNHQIQVWVNKVGGYGANAYTGWLNSRWTLEAQEVWMQ</sequence>
<dbReference type="PROSITE" id="PS50060">
    <property type="entry name" value="MAM_2"/>
    <property type="match status" value="1"/>
</dbReference>
<organism evidence="2">
    <name type="scientific">Candidatus Kentrum sp. MB</name>
    <dbReference type="NCBI Taxonomy" id="2138164"/>
    <lineage>
        <taxon>Bacteria</taxon>
        <taxon>Pseudomonadati</taxon>
        <taxon>Pseudomonadota</taxon>
        <taxon>Gammaproteobacteria</taxon>
        <taxon>Candidatus Kentrum</taxon>
    </lineage>
</organism>
<dbReference type="InterPro" id="IPR051560">
    <property type="entry name" value="MAM_domain-containing"/>
</dbReference>
<protein>
    <submittedName>
        <fullName evidence="2">MAM domain-containing protein, meprin/A5/mu</fullName>
    </submittedName>
</protein>
<dbReference type="InterPro" id="IPR000998">
    <property type="entry name" value="MAM_dom"/>
</dbReference>
<proteinExistence type="predicted"/>
<evidence type="ECO:0000313" key="2">
    <source>
        <dbReference type="EMBL" id="VFK26898.1"/>
    </source>
</evidence>
<name>A0A450XC78_9GAMM</name>
<dbReference type="Pfam" id="PF25815">
    <property type="entry name" value="CTHRC1_C"/>
    <property type="match status" value="1"/>
</dbReference>
<dbReference type="AlphaFoldDB" id="A0A450XC78"/>
<dbReference type="EMBL" id="CAADFO010000024">
    <property type="protein sequence ID" value="VFK26898.1"/>
    <property type="molecule type" value="Genomic_DNA"/>
</dbReference>
<gene>
    <name evidence="2" type="ORF">BECKMB1821G_GA0114241_10242</name>
</gene>
<dbReference type="Gene3D" id="2.60.120.200">
    <property type="match status" value="1"/>
</dbReference>
<reference evidence="2" key="1">
    <citation type="submission" date="2019-02" db="EMBL/GenBank/DDBJ databases">
        <authorList>
            <person name="Gruber-Vodicka R. H."/>
            <person name="Seah K. B. B."/>
        </authorList>
    </citation>
    <scope>NUCLEOTIDE SEQUENCE</scope>
    <source>
        <strain evidence="2">BECK_BZ197</strain>
    </source>
</reference>
<dbReference type="GO" id="GO:0016020">
    <property type="term" value="C:membrane"/>
    <property type="evidence" value="ECO:0007669"/>
    <property type="project" value="InterPro"/>
</dbReference>
<dbReference type="SUPFAM" id="SSF49899">
    <property type="entry name" value="Concanavalin A-like lectins/glucanases"/>
    <property type="match status" value="1"/>
</dbReference>
<dbReference type="PANTHER" id="PTHR23282:SF101">
    <property type="entry name" value="MAM DOMAIN-CONTAINING PROTEIN"/>
    <property type="match status" value="1"/>
</dbReference>
<evidence type="ECO:0000259" key="1">
    <source>
        <dbReference type="PROSITE" id="PS50060"/>
    </source>
</evidence>
<feature type="domain" description="MAM" evidence="1">
    <location>
        <begin position="36"/>
        <end position="196"/>
    </location>
</feature>
<dbReference type="PANTHER" id="PTHR23282">
    <property type="entry name" value="APICAL ENDOSOMAL GLYCOPROTEIN PRECURSOR"/>
    <property type="match status" value="1"/>
</dbReference>
<accession>A0A450XC78</accession>
<dbReference type="CDD" id="cd06263">
    <property type="entry name" value="MAM"/>
    <property type="match status" value="1"/>
</dbReference>
<dbReference type="Pfam" id="PF00629">
    <property type="entry name" value="MAM"/>
    <property type="match status" value="1"/>
</dbReference>
<dbReference type="InterPro" id="IPR013320">
    <property type="entry name" value="ConA-like_dom_sf"/>
</dbReference>
<dbReference type="InterPro" id="IPR057873">
    <property type="entry name" value="CTHRC1_C"/>
</dbReference>
<dbReference type="SMART" id="SM00137">
    <property type="entry name" value="MAM"/>
    <property type="match status" value="1"/>
</dbReference>